<dbReference type="AlphaFoldDB" id="A0A9P6WRY6"/>
<dbReference type="EMBL" id="JAANQT010014891">
    <property type="protein sequence ID" value="KAG1272539.1"/>
    <property type="molecule type" value="Genomic_DNA"/>
</dbReference>
<feature type="region of interest" description="Disordered" evidence="1">
    <location>
        <begin position="45"/>
        <end position="68"/>
    </location>
</feature>
<accession>A0A9P6WRY6</accession>
<reference evidence="2" key="1">
    <citation type="journal article" date="2020" name="Microb. Genom.">
        <title>Genetic diversity of clinical and environmental Mucorales isolates obtained from an investigation of mucormycosis cases among solid organ transplant recipients.</title>
        <authorList>
            <person name="Nguyen M.H."/>
            <person name="Kaul D."/>
            <person name="Muto C."/>
            <person name="Cheng S.J."/>
            <person name="Richter R.A."/>
            <person name="Bruno V.M."/>
            <person name="Liu G."/>
            <person name="Beyhan S."/>
            <person name="Sundermann A.J."/>
            <person name="Mounaud S."/>
            <person name="Pasculle A.W."/>
            <person name="Nierman W.C."/>
            <person name="Driscoll E."/>
            <person name="Cumbie R."/>
            <person name="Clancy C.J."/>
            <person name="Dupont C.L."/>
        </authorList>
    </citation>
    <scope>NUCLEOTIDE SEQUENCE</scope>
    <source>
        <strain evidence="2">GL11</strain>
    </source>
</reference>
<name>A0A9P6WRY6_RHIOR</name>
<dbReference type="InterPro" id="IPR028082">
    <property type="entry name" value="Peripla_BP_I"/>
</dbReference>
<evidence type="ECO:0000313" key="3">
    <source>
        <dbReference type="Proteomes" id="UP000716291"/>
    </source>
</evidence>
<evidence type="ECO:0000313" key="2">
    <source>
        <dbReference type="EMBL" id="KAG1272539.1"/>
    </source>
</evidence>
<organism evidence="2 3">
    <name type="scientific">Rhizopus oryzae</name>
    <name type="common">Mucormycosis agent</name>
    <name type="synonym">Rhizopus arrhizus var. delemar</name>
    <dbReference type="NCBI Taxonomy" id="64495"/>
    <lineage>
        <taxon>Eukaryota</taxon>
        <taxon>Fungi</taxon>
        <taxon>Fungi incertae sedis</taxon>
        <taxon>Mucoromycota</taxon>
        <taxon>Mucoromycotina</taxon>
        <taxon>Mucoromycetes</taxon>
        <taxon>Mucorales</taxon>
        <taxon>Mucorineae</taxon>
        <taxon>Rhizopodaceae</taxon>
        <taxon>Rhizopus</taxon>
    </lineage>
</organism>
<dbReference type="Proteomes" id="UP000716291">
    <property type="component" value="Unassembled WGS sequence"/>
</dbReference>
<dbReference type="Gene3D" id="3.40.50.2300">
    <property type="match status" value="1"/>
</dbReference>
<dbReference type="SUPFAM" id="SSF53822">
    <property type="entry name" value="Periplasmic binding protein-like I"/>
    <property type="match status" value="1"/>
</dbReference>
<protein>
    <submittedName>
        <fullName evidence="2">Uncharacterized protein</fullName>
    </submittedName>
</protein>
<evidence type="ECO:0000256" key="1">
    <source>
        <dbReference type="SAM" id="MobiDB-lite"/>
    </source>
</evidence>
<proteinExistence type="predicted"/>
<keyword evidence="3" id="KW-1185">Reference proteome</keyword>
<gene>
    <name evidence="2" type="ORF">G6F64_015494</name>
</gene>
<sequence>MKRDGRVPTYVMAAQAYDSVKLIAAAMEQAKSTDGAAVQAALEQLQPRSPVGQGLPPGALDRRQGRDG</sequence>
<comment type="caution">
    <text evidence="2">The sequence shown here is derived from an EMBL/GenBank/DDBJ whole genome shotgun (WGS) entry which is preliminary data.</text>
</comment>